<dbReference type="Pfam" id="PF12833">
    <property type="entry name" value="HTH_18"/>
    <property type="match status" value="1"/>
</dbReference>
<evidence type="ECO:0000256" key="1">
    <source>
        <dbReference type="ARBA" id="ARBA00023015"/>
    </source>
</evidence>
<dbReference type="PANTHER" id="PTHR43436:SF1">
    <property type="entry name" value="TRANSCRIPTIONAL REGULATORY PROTEIN"/>
    <property type="match status" value="1"/>
</dbReference>
<dbReference type="InterPro" id="IPR009057">
    <property type="entry name" value="Homeodomain-like_sf"/>
</dbReference>
<feature type="domain" description="HTH araC/xylS-type" evidence="3">
    <location>
        <begin position="55"/>
        <end position="153"/>
    </location>
</feature>
<comment type="caution">
    <text evidence="4">The sequence shown here is derived from an EMBL/GenBank/DDBJ whole genome shotgun (WGS) entry which is preliminary data.</text>
</comment>
<dbReference type="EMBL" id="BMOD01000007">
    <property type="protein sequence ID" value="GGJ36436.1"/>
    <property type="molecule type" value="Genomic_DNA"/>
</dbReference>
<keyword evidence="1" id="KW-0805">Transcription regulation</keyword>
<name>A0ABQ2D0U1_9DEIO</name>
<dbReference type="Gene3D" id="1.10.10.60">
    <property type="entry name" value="Homeodomain-like"/>
    <property type="match status" value="2"/>
</dbReference>
<dbReference type="SMART" id="SM00342">
    <property type="entry name" value="HTH_ARAC"/>
    <property type="match status" value="1"/>
</dbReference>
<evidence type="ECO:0000259" key="3">
    <source>
        <dbReference type="PROSITE" id="PS01124"/>
    </source>
</evidence>
<dbReference type="InterPro" id="IPR018060">
    <property type="entry name" value="HTH_AraC"/>
</dbReference>
<keyword evidence="5" id="KW-1185">Reference proteome</keyword>
<evidence type="ECO:0000313" key="5">
    <source>
        <dbReference type="Proteomes" id="UP000632222"/>
    </source>
</evidence>
<proteinExistence type="predicted"/>
<keyword evidence="2" id="KW-0804">Transcription</keyword>
<reference evidence="5" key="1">
    <citation type="journal article" date="2019" name="Int. J. Syst. Evol. Microbiol.">
        <title>The Global Catalogue of Microorganisms (GCM) 10K type strain sequencing project: providing services to taxonomists for standard genome sequencing and annotation.</title>
        <authorList>
            <consortium name="The Broad Institute Genomics Platform"/>
            <consortium name="The Broad Institute Genome Sequencing Center for Infectious Disease"/>
            <person name="Wu L."/>
            <person name="Ma J."/>
        </authorList>
    </citation>
    <scope>NUCLEOTIDE SEQUENCE [LARGE SCALE GENOMIC DNA]</scope>
    <source>
        <strain evidence="5">JCM 14370</strain>
    </source>
</reference>
<accession>A0ABQ2D0U1</accession>
<dbReference type="SUPFAM" id="SSF46689">
    <property type="entry name" value="Homeodomain-like"/>
    <property type="match status" value="2"/>
</dbReference>
<dbReference type="PROSITE" id="PS01124">
    <property type="entry name" value="HTH_ARAC_FAMILY_2"/>
    <property type="match status" value="1"/>
</dbReference>
<dbReference type="PANTHER" id="PTHR43436">
    <property type="entry name" value="ARAC-FAMILY TRANSCRIPTIONAL REGULATOR"/>
    <property type="match status" value="1"/>
</dbReference>
<sequence length="159" mass="17984">MTSEPAAFSQNNHPEFQHLQNLMLERELLYRLIKGPQGHRLVQMAQQGSQGHAIARTVQWLKANFQEAMRTSDLAEQVGMGVSTFHRHFLEITGMTPVQYQKRLRLNEARRLMLAEHLDAASAAFQVGDESPSHFSREYRRAFGAPPASSIQQLRASAS</sequence>
<evidence type="ECO:0000313" key="4">
    <source>
        <dbReference type="EMBL" id="GGJ36436.1"/>
    </source>
</evidence>
<organism evidence="4 5">
    <name type="scientific">Deinococcus roseus</name>
    <dbReference type="NCBI Taxonomy" id="392414"/>
    <lineage>
        <taxon>Bacteria</taxon>
        <taxon>Thermotogati</taxon>
        <taxon>Deinococcota</taxon>
        <taxon>Deinococci</taxon>
        <taxon>Deinococcales</taxon>
        <taxon>Deinococcaceae</taxon>
        <taxon>Deinococcus</taxon>
    </lineage>
</organism>
<protein>
    <recommendedName>
        <fullName evidence="3">HTH araC/xylS-type domain-containing protein</fullName>
    </recommendedName>
</protein>
<dbReference type="RefSeq" id="WP_229684746.1">
    <property type="nucleotide sequence ID" value="NZ_BMOD01000007.1"/>
</dbReference>
<dbReference type="Proteomes" id="UP000632222">
    <property type="component" value="Unassembled WGS sequence"/>
</dbReference>
<evidence type="ECO:0000256" key="2">
    <source>
        <dbReference type="ARBA" id="ARBA00023163"/>
    </source>
</evidence>
<gene>
    <name evidence="4" type="ORF">GCM10008938_23150</name>
</gene>